<reference evidence="2" key="1">
    <citation type="submission" date="2020-05" db="EMBL/GenBank/DDBJ databases">
        <authorList>
            <person name="Chiriac C."/>
            <person name="Salcher M."/>
            <person name="Ghai R."/>
            <person name="Kavagutti S V."/>
        </authorList>
    </citation>
    <scope>NUCLEOTIDE SEQUENCE</scope>
</reference>
<gene>
    <name evidence="3" type="ORF">UFOVP1204_65</name>
    <name evidence="1" type="ORF">UFOVP473_36</name>
    <name evidence="2" type="ORF">UFOVP983_36</name>
</gene>
<evidence type="ECO:0000313" key="1">
    <source>
        <dbReference type="EMBL" id="CAB4145775.1"/>
    </source>
</evidence>
<proteinExistence type="predicted"/>
<accession>A0A6J5Q2S7</accession>
<evidence type="ECO:0000313" key="2">
    <source>
        <dbReference type="EMBL" id="CAB4176566.1"/>
    </source>
</evidence>
<organism evidence="2">
    <name type="scientific">uncultured Caudovirales phage</name>
    <dbReference type="NCBI Taxonomy" id="2100421"/>
    <lineage>
        <taxon>Viruses</taxon>
        <taxon>Duplodnaviria</taxon>
        <taxon>Heunggongvirae</taxon>
        <taxon>Uroviricota</taxon>
        <taxon>Caudoviricetes</taxon>
        <taxon>Peduoviridae</taxon>
        <taxon>Maltschvirus</taxon>
        <taxon>Maltschvirus maltsch</taxon>
    </lineage>
</organism>
<sequence length="65" mass="7255">MKNDPSIIHMTPRWLKGLSECEASRDGNVYYPARPVGFASITHRIRAAWLVFTGQADALIWPGGQ</sequence>
<dbReference type="EMBL" id="LR796459">
    <property type="protein sequence ID" value="CAB4145775.1"/>
    <property type="molecule type" value="Genomic_DNA"/>
</dbReference>
<evidence type="ECO:0000313" key="3">
    <source>
        <dbReference type="EMBL" id="CAB4190370.1"/>
    </source>
</evidence>
<dbReference type="EMBL" id="LR796939">
    <property type="protein sequence ID" value="CAB4176566.1"/>
    <property type="molecule type" value="Genomic_DNA"/>
</dbReference>
<dbReference type="EMBL" id="LR797150">
    <property type="protein sequence ID" value="CAB4190370.1"/>
    <property type="molecule type" value="Genomic_DNA"/>
</dbReference>
<protein>
    <submittedName>
        <fullName evidence="2">Uncharacterized protein</fullName>
    </submittedName>
</protein>
<name>A0A6J5Q2S7_9CAUD</name>